<dbReference type="PIRSF" id="PIRSF002211">
    <property type="entry name" value="Ribosomal_L30_bac-type"/>
    <property type="match status" value="1"/>
</dbReference>
<proteinExistence type="inferred from homology"/>
<keyword evidence="4 5" id="KW-0687">Ribonucleoprotein</keyword>
<evidence type="ECO:0000259" key="6">
    <source>
        <dbReference type="Pfam" id="PF00327"/>
    </source>
</evidence>
<evidence type="ECO:0000256" key="4">
    <source>
        <dbReference type="ARBA" id="ARBA00023274"/>
    </source>
</evidence>
<evidence type="ECO:0000256" key="1">
    <source>
        <dbReference type="ARBA" id="ARBA00007594"/>
    </source>
</evidence>
<dbReference type="PANTHER" id="PTHR15892:SF2">
    <property type="entry name" value="LARGE RIBOSOMAL SUBUNIT PROTEIN UL30M"/>
    <property type="match status" value="1"/>
</dbReference>
<organism evidence="7 8">
    <name type="scientific">Pacificispira spongiicola</name>
    <dbReference type="NCBI Taxonomy" id="2729598"/>
    <lineage>
        <taxon>Bacteria</taxon>
        <taxon>Pseudomonadati</taxon>
        <taxon>Pseudomonadota</taxon>
        <taxon>Alphaproteobacteria</taxon>
        <taxon>Rhodospirillales</taxon>
        <taxon>Rhodospirillaceae</taxon>
        <taxon>Pacificispira</taxon>
    </lineage>
</organism>
<dbReference type="InterPro" id="IPR005996">
    <property type="entry name" value="Ribosomal_uL30_bac-type"/>
</dbReference>
<dbReference type="PANTHER" id="PTHR15892">
    <property type="entry name" value="MITOCHONDRIAL RIBOSOMAL PROTEIN L30"/>
    <property type="match status" value="1"/>
</dbReference>
<evidence type="ECO:0000256" key="2">
    <source>
        <dbReference type="ARBA" id="ARBA00011838"/>
    </source>
</evidence>
<dbReference type="GO" id="GO:0022625">
    <property type="term" value="C:cytosolic large ribosomal subunit"/>
    <property type="evidence" value="ECO:0007669"/>
    <property type="project" value="TreeGrafter"/>
</dbReference>
<protein>
    <recommendedName>
        <fullName evidence="5">Large ribosomal subunit protein uL30</fullName>
    </recommendedName>
</protein>
<dbReference type="HAMAP" id="MF_01371_B">
    <property type="entry name" value="Ribosomal_uL30_B"/>
    <property type="match status" value="1"/>
</dbReference>
<keyword evidence="3 5" id="KW-0689">Ribosomal protein</keyword>
<dbReference type="AlphaFoldDB" id="A0A7Y0E3K9"/>
<feature type="domain" description="Large ribosomal subunit protein uL30-like ferredoxin-like fold" evidence="6">
    <location>
        <begin position="8"/>
        <end position="57"/>
    </location>
</feature>
<dbReference type="GO" id="GO:0006412">
    <property type="term" value="P:translation"/>
    <property type="evidence" value="ECO:0007669"/>
    <property type="project" value="UniProtKB-UniRule"/>
</dbReference>
<comment type="similarity">
    <text evidence="1 5">Belongs to the universal ribosomal protein uL30 family.</text>
</comment>
<accession>A0A7Y0E3K9</accession>
<dbReference type="SUPFAM" id="SSF55129">
    <property type="entry name" value="Ribosomal protein L30p/L7e"/>
    <property type="match status" value="1"/>
</dbReference>
<dbReference type="InterPro" id="IPR036919">
    <property type="entry name" value="Ribo_uL30_ferredoxin-like_sf"/>
</dbReference>
<dbReference type="CDD" id="cd01658">
    <property type="entry name" value="Ribosomal_L30"/>
    <property type="match status" value="1"/>
</dbReference>
<dbReference type="Proteomes" id="UP000539372">
    <property type="component" value="Unassembled WGS sequence"/>
</dbReference>
<dbReference type="RefSeq" id="WP_169626992.1">
    <property type="nucleotide sequence ID" value="NZ_JABBNT010000007.1"/>
</dbReference>
<comment type="subunit">
    <text evidence="2 5">Part of the 50S ribosomal subunit.</text>
</comment>
<evidence type="ECO:0000256" key="5">
    <source>
        <dbReference type="HAMAP-Rule" id="MF_01371"/>
    </source>
</evidence>
<dbReference type="NCBIfam" id="TIGR01308">
    <property type="entry name" value="rpmD_bact"/>
    <property type="match status" value="1"/>
</dbReference>
<keyword evidence="8" id="KW-1185">Reference proteome</keyword>
<dbReference type="EMBL" id="JABBNT010000007">
    <property type="protein sequence ID" value="NMM46594.1"/>
    <property type="molecule type" value="Genomic_DNA"/>
</dbReference>
<name>A0A7Y0E3K9_9PROT</name>
<evidence type="ECO:0000313" key="7">
    <source>
        <dbReference type="EMBL" id="NMM46594.1"/>
    </source>
</evidence>
<dbReference type="Gene3D" id="3.30.1390.20">
    <property type="entry name" value="Ribosomal protein L30, ferredoxin-like fold domain"/>
    <property type="match status" value="1"/>
</dbReference>
<dbReference type="Pfam" id="PF00327">
    <property type="entry name" value="Ribosomal_L30"/>
    <property type="match status" value="1"/>
</dbReference>
<dbReference type="InterPro" id="IPR016082">
    <property type="entry name" value="Ribosomal_uL30_ferredoxin-like"/>
</dbReference>
<evidence type="ECO:0000256" key="3">
    <source>
        <dbReference type="ARBA" id="ARBA00022980"/>
    </source>
</evidence>
<evidence type="ECO:0000313" key="8">
    <source>
        <dbReference type="Proteomes" id="UP000539372"/>
    </source>
</evidence>
<dbReference type="GO" id="GO:0003735">
    <property type="term" value="F:structural constituent of ribosome"/>
    <property type="evidence" value="ECO:0007669"/>
    <property type="project" value="InterPro"/>
</dbReference>
<reference evidence="7 8" key="1">
    <citation type="submission" date="2020-04" db="EMBL/GenBank/DDBJ databases">
        <title>Rhodospirillaceae bacterium KN72 isolated from deep sea.</title>
        <authorList>
            <person name="Zhang D.-C."/>
        </authorList>
    </citation>
    <scope>NUCLEOTIDE SEQUENCE [LARGE SCALE GENOMIC DNA]</scope>
    <source>
        <strain evidence="7 8">KN72</strain>
    </source>
</reference>
<comment type="caution">
    <text evidence="7">The sequence shown here is derived from an EMBL/GenBank/DDBJ whole genome shotgun (WGS) entry which is preliminary data.</text>
</comment>
<sequence length="64" mass="7269">MADTKTVTVRQTGSPIRRPKEQRDTLIGLGLNKMGRVRTLEDTPAVRGMIRKVHHMVEIVEESK</sequence>
<gene>
    <name evidence="5 7" type="primary">rpmD</name>
    <name evidence="7" type="ORF">HH303_19035</name>
</gene>